<dbReference type="HOGENOM" id="CLU_1751032_0_0_1"/>
<dbReference type="Proteomes" id="UP000006911">
    <property type="component" value="Unassembled WGS sequence"/>
</dbReference>
<dbReference type="InParanoid" id="D5GMJ7"/>
<dbReference type="KEGG" id="tml:GSTUM_00010765001"/>
<keyword evidence="2" id="KW-1185">Reference proteome</keyword>
<organism evidence="1 2">
    <name type="scientific">Tuber melanosporum (strain Mel28)</name>
    <name type="common">Perigord black truffle</name>
    <dbReference type="NCBI Taxonomy" id="656061"/>
    <lineage>
        <taxon>Eukaryota</taxon>
        <taxon>Fungi</taxon>
        <taxon>Dikarya</taxon>
        <taxon>Ascomycota</taxon>
        <taxon>Pezizomycotina</taxon>
        <taxon>Pezizomycetes</taxon>
        <taxon>Pezizales</taxon>
        <taxon>Tuberaceae</taxon>
        <taxon>Tuber</taxon>
    </lineage>
</organism>
<evidence type="ECO:0000313" key="1">
    <source>
        <dbReference type="EMBL" id="CAZ85740.1"/>
    </source>
</evidence>
<gene>
    <name evidence="1" type="ORF">GSTUM_00010765001</name>
</gene>
<dbReference type="AlphaFoldDB" id="D5GMJ7"/>
<evidence type="ECO:0000313" key="2">
    <source>
        <dbReference type="Proteomes" id="UP000006911"/>
    </source>
</evidence>
<accession>D5GMJ7</accession>
<dbReference type="GeneID" id="9182166"/>
<name>D5GMJ7_TUBMM</name>
<protein>
    <submittedName>
        <fullName evidence="1">(Perigord truffle) hypothetical protein</fullName>
    </submittedName>
</protein>
<dbReference type="EMBL" id="FN430356">
    <property type="protein sequence ID" value="CAZ85740.1"/>
    <property type="molecule type" value="Genomic_DNA"/>
</dbReference>
<dbReference type="RefSeq" id="XP_002841549.1">
    <property type="nucleotide sequence ID" value="XM_002841503.1"/>
</dbReference>
<dbReference type="OMA" id="HEMLMFE"/>
<sequence>MWIGVKHEMLMFEAAVTAADAVKDILRQAGFLNIEVAFRESEVMCSVGGPKLLSFDPLVDPIPEFCKAFTPTLGLSIALLRTPHYEGTGALYFHLGRDDDRIALLTAAHVARPPPKFANTSMSYENTSQPQKEIIALGSMGYPNVTNTM</sequence>
<proteinExistence type="predicted"/>
<reference evidence="1 2" key="1">
    <citation type="journal article" date="2010" name="Nature">
        <title>Perigord black truffle genome uncovers evolutionary origins and mechanisms of symbiosis.</title>
        <authorList>
            <person name="Martin F."/>
            <person name="Kohler A."/>
            <person name="Murat C."/>
            <person name="Balestrini R."/>
            <person name="Coutinho P.M."/>
            <person name="Jaillon O."/>
            <person name="Montanini B."/>
            <person name="Morin E."/>
            <person name="Noel B."/>
            <person name="Percudani R."/>
            <person name="Porcel B."/>
            <person name="Rubini A."/>
            <person name="Amicucci A."/>
            <person name="Amselem J."/>
            <person name="Anthouard V."/>
            <person name="Arcioni S."/>
            <person name="Artiguenave F."/>
            <person name="Aury J.M."/>
            <person name="Ballario P."/>
            <person name="Bolchi A."/>
            <person name="Brenna A."/>
            <person name="Brun A."/>
            <person name="Buee M."/>
            <person name="Cantarel B."/>
            <person name="Chevalier G."/>
            <person name="Couloux A."/>
            <person name="Da Silva C."/>
            <person name="Denoeud F."/>
            <person name="Duplessis S."/>
            <person name="Ghignone S."/>
            <person name="Hilselberger B."/>
            <person name="Iotti M."/>
            <person name="Marcais B."/>
            <person name="Mello A."/>
            <person name="Miranda M."/>
            <person name="Pacioni G."/>
            <person name="Quesneville H."/>
            <person name="Riccioni C."/>
            <person name="Ruotolo R."/>
            <person name="Splivallo R."/>
            <person name="Stocchi V."/>
            <person name="Tisserant E."/>
            <person name="Viscomi A.R."/>
            <person name="Zambonelli A."/>
            <person name="Zampieri E."/>
            <person name="Henrissat B."/>
            <person name="Lebrun M.H."/>
            <person name="Paolocci F."/>
            <person name="Bonfante P."/>
            <person name="Ottonello S."/>
            <person name="Wincker P."/>
        </authorList>
    </citation>
    <scope>NUCLEOTIDE SEQUENCE [LARGE SCALE GENOMIC DNA]</scope>
    <source>
        <strain evidence="1 2">Mel28</strain>
    </source>
</reference>